<evidence type="ECO:0000313" key="3">
    <source>
        <dbReference type="EMBL" id="KAK5965063.1"/>
    </source>
</evidence>
<protein>
    <submittedName>
        <fullName evidence="3">Uncharacterized protein</fullName>
    </submittedName>
</protein>
<dbReference type="Proteomes" id="UP001331761">
    <property type="component" value="Unassembled WGS sequence"/>
</dbReference>
<dbReference type="InterPro" id="IPR051468">
    <property type="entry name" value="Fungal_SecMetab_SDRs"/>
</dbReference>
<evidence type="ECO:0000313" key="4">
    <source>
        <dbReference type="Proteomes" id="UP001331761"/>
    </source>
</evidence>
<keyword evidence="2" id="KW-0560">Oxidoreductase</keyword>
<dbReference type="InterPro" id="IPR036291">
    <property type="entry name" value="NAD(P)-bd_dom_sf"/>
</dbReference>
<dbReference type="PANTHER" id="PTHR43544">
    <property type="entry name" value="SHORT-CHAIN DEHYDROGENASE/REDUCTASE"/>
    <property type="match status" value="1"/>
</dbReference>
<dbReference type="Pfam" id="PF00106">
    <property type="entry name" value="adh_short"/>
    <property type="match status" value="1"/>
</dbReference>
<dbReference type="AlphaFoldDB" id="A0AAN8FJB7"/>
<dbReference type="GO" id="GO:0005737">
    <property type="term" value="C:cytoplasm"/>
    <property type="evidence" value="ECO:0007669"/>
    <property type="project" value="TreeGrafter"/>
</dbReference>
<dbReference type="InterPro" id="IPR002347">
    <property type="entry name" value="SDR_fam"/>
</dbReference>
<dbReference type="PANTHER" id="PTHR43544:SF7">
    <property type="entry name" value="NADB-LER2"/>
    <property type="match status" value="1"/>
</dbReference>
<organism evidence="3 4">
    <name type="scientific">Trichostrongylus colubriformis</name>
    <name type="common">Black scour worm</name>
    <dbReference type="NCBI Taxonomy" id="6319"/>
    <lineage>
        <taxon>Eukaryota</taxon>
        <taxon>Metazoa</taxon>
        <taxon>Ecdysozoa</taxon>
        <taxon>Nematoda</taxon>
        <taxon>Chromadorea</taxon>
        <taxon>Rhabditida</taxon>
        <taxon>Rhabditina</taxon>
        <taxon>Rhabditomorpha</taxon>
        <taxon>Strongyloidea</taxon>
        <taxon>Trichostrongylidae</taxon>
        <taxon>Trichostrongylus</taxon>
    </lineage>
</organism>
<evidence type="ECO:0000256" key="2">
    <source>
        <dbReference type="ARBA" id="ARBA00023002"/>
    </source>
</evidence>
<keyword evidence="1" id="KW-0521">NADP</keyword>
<gene>
    <name evidence="3" type="ORF">GCK32_005571</name>
</gene>
<dbReference type="Gene3D" id="3.40.50.720">
    <property type="entry name" value="NAD(P)-binding Rossmann-like Domain"/>
    <property type="match status" value="1"/>
</dbReference>
<dbReference type="GO" id="GO:0016491">
    <property type="term" value="F:oxidoreductase activity"/>
    <property type="evidence" value="ECO:0007669"/>
    <property type="project" value="UniProtKB-KW"/>
</dbReference>
<reference evidence="3 4" key="1">
    <citation type="submission" date="2019-10" db="EMBL/GenBank/DDBJ databases">
        <title>Assembly and Annotation for the nematode Trichostrongylus colubriformis.</title>
        <authorList>
            <person name="Martin J."/>
        </authorList>
    </citation>
    <scope>NUCLEOTIDE SEQUENCE [LARGE SCALE GENOMIC DNA]</scope>
    <source>
        <strain evidence="3">G859</strain>
        <tissue evidence="3">Whole worm</tissue>
    </source>
</reference>
<sequence length="137" mass="15216">MAPYSVMVTGANRGIGLGLVREFLKNNEIRHVIATARDPDSADDLKEIDDDRLSIVKLEVTCDNSIKRAYAKVGFIYNLKCMFCNTGHMRILRYRCGAIAVGSGYFYYTHVWKTNFGLISVSASSRHLTVLCEGAGT</sequence>
<name>A0AAN8FJB7_TRICO</name>
<dbReference type="SUPFAM" id="SSF51735">
    <property type="entry name" value="NAD(P)-binding Rossmann-fold domains"/>
    <property type="match status" value="1"/>
</dbReference>
<proteinExistence type="predicted"/>
<accession>A0AAN8FJB7</accession>
<comment type="caution">
    <text evidence="3">The sequence shown here is derived from an EMBL/GenBank/DDBJ whole genome shotgun (WGS) entry which is preliminary data.</text>
</comment>
<keyword evidence="4" id="KW-1185">Reference proteome</keyword>
<dbReference type="EMBL" id="WIXE01025035">
    <property type="protein sequence ID" value="KAK5965063.1"/>
    <property type="molecule type" value="Genomic_DNA"/>
</dbReference>
<evidence type="ECO:0000256" key="1">
    <source>
        <dbReference type="ARBA" id="ARBA00022857"/>
    </source>
</evidence>